<gene>
    <name evidence="2" type="ORF">IZO911_LOCUS907</name>
    <name evidence="4" type="ORF">JYZ213_LOCUS3030</name>
    <name evidence="3" type="ORF">VCS650_LOCUS1046</name>
</gene>
<dbReference type="EMBL" id="CAJNON010000005">
    <property type="protein sequence ID" value="CAF0747734.1"/>
    <property type="molecule type" value="Genomic_DNA"/>
</dbReference>
<dbReference type="Gene3D" id="3.10.20.90">
    <property type="entry name" value="Phosphatidylinositol 3-kinase Catalytic Subunit, Chain A, domain 1"/>
    <property type="match status" value="1"/>
</dbReference>
<proteinExistence type="predicted"/>
<evidence type="ECO:0000313" key="5">
    <source>
        <dbReference type="Proteomes" id="UP000663845"/>
    </source>
</evidence>
<feature type="compositionally biased region" description="Low complexity" evidence="1">
    <location>
        <begin position="198"/>
        <end position="213"/>
    </location>
</feature>
<dbReference type="Proteomes" id="UP000663891">
    <property type="component" value="Unassembled WGS sequence"/>
</dbReference>
<dbReference type="EMBL" id="CAJNOE010000004">
    <property type="protein sequence ID" value="CAF0715444.1"/>
    <property type="molecule type" value="Genomic_DNA"/>
</dbReference>
<reference evidence="4" key="1">
    <citation type="submission" date="2021-02" db="EMBL/GenBank/DDBJ databases">
        <authorList>
            <person name="Nowell W R."/>
        </authorList>
    </citation>
    <scope>NUCLEOTIDE SEQUENCE</scope>
</reference>
<name>A0A813PYC6_9BILA</name>
<evidence type="ECO:0000256" key="1">
    <source>
        <dbReference type="SAM" id="MobiDB-lite"/>
    </source>
</evidence>
<evidence type="ECO:0000313" key="3">
    <source>
        <dbReference type="EMBL" id="CAF0747734.1"/>
    </source>
</evidence>
<protein>
    <submittedName>
        <fullName evidence="4">Uncharacterized protein</fullName>
    </submittedName>
</protein>
<dbReference type="EMBL" id="CAJNOG010000016">
    <property type="protein sequence ID" value="CAF0760469.1"/>
    <property type="molecule type" value="Genomic_DNA"/>
</dbReference>
<dbReference type="Proteomes" id="UP000663845">
    <property type="component" value="Unassembled WGS sequence"/>
</dbReference>
<feature type="region of interest" description="Disordered" evidence="1">
    <location>
        <begin position="162"/>
        <end position="213"/>
    </location>
</feature>
<feature type="compositionally biased region" description="Low complexity" evidence="1">
    <location>
        <begin position="162"/>
        <end position="185"/>
    </location>
</feature>
<comment type="caution">
    <text evidence="4">The sequence shown here is derived from an EMBL/GenBank/DDBJ whole genome shotgun (WGS) entry which is preliminary data.</text>
</comment>
<evidence type="ECO:0000313" key="4">
    <source>
        <dbReference type="EMBL" id="CAF0760469.1"/>
    </source>
</evidence>
<evidence type="ECO:0000313" key="2">
    <source>
        <dbReference type="EMBL" id="CAF0715444.1"/>
    </source>
</evidence>
<sequence length="294" mass="32705">MKQQRRFKFHQKNKIDNDESIYIDLDLKCSCPQSKLNTNASIQFSRRYLQCQSSMPIAILRSYIQQILPHSSITQVSFYDSNDRLLQDSHLLSSLKSTTSLSLHIPIRFTLFNTITSLAHCSCSLPSTPSIQQQQQSCSPTIIQRQTIDQTLSTCSLIQTTSSSTYSPCLSSSSPDEPSPTSSNSISIVNLLTPPPTSSSSSPPSSHSSSHSSFMIETLVDSNNLMNDERIINEITSQFGEICPPLPKKSRNRLSKKVISTYPSNAPLDLSIKKRPSSSSSFTLFSSQPKWIKT</sequence>
<dbReference type="AlphaFoldDB" id="A0A813PYC6"/>
<dbReference type="OrthoDB" id="10048826at2759"/>
<accession>A0A813PYC6</accession>
<dbReference type="Proteomes" id="UP000663860">
    <property type="component" value="Unassembled WGS sequence"/>
</dbReference>
<organism evidence="4 5">
    <name type="scientific">Adineta steineri</name>
    <dbReference type="NCBI Taxonomy" id="433720"/>
    <lineage>
        <taxon>Eukaryota</taxon>
        <taxon>Metazoa</taxon>
        <taxon>Spiralia</taxon>
        <taxon>Gnathifera</taxon>
        <taxon>Rotifera</taxon>
        <taxon>Eurotatoria</taxon>
        <taxon>Bdelloidea</taxon>
        <taxon>Adinetida</taxon>
        <taxon>Adinetidae</taxon>
        <taxon>Adineta</taxon>
    </lineage>
</organism>